<dbReference type="Proteomes" id="UP001230504">
    <property type="component" value="Unassembled WGS sequence"/>
</dbReference>
<protein>
    <submittedName>
        <fullName evidence="2">Uncharacterized protein</fullName>
    </submittedName>
</protein>
<organism evidence="2 3">
    <name type="scientific">Colletotrichum navitas</name>
    <dbReference type="NCBI Taxonomy" id="681940"/>
    <lineage>
        <taxon>Eukaryota</taxon>
        <taxon>Fungi</taxon>
        <taxon>Dikarya</taxon>
        <taxon>Ascomycota</taxon>
        <taxon>Pezizomycotina</taxon>
        <taxon>Sordariomycetes</taxon>
        <taxon>Hypocreomycetidae</taxon>
        <taxon>Glomerellales</taxon>
        <taxon>Glomerellaceae</taxon>
        <taxon>Colletotrichum</taxon>
        <taxon>Colletotrichum graminicola species complex</taxon>
    </lineage>
</organism>
<keyword evidence="3" id="KW-1185">Reference proteome</keyword>
<evidence type="ECO:0000313" key="3">
    <source>
        <dbReference type="Proteomes" id="UP001230504"/>
    </source>
</evidence>
<gene>
    <name evidence="2" type="ORF">LY79DRAFT_585435</name>
</gene>
<dbReference type="RefSeq" id="XP_060406792.1">
    <property type="nucleotide sequence ID" value="XM_060560494.1"/>
</dbReference>
<dbReference type="EMBL" id="JAHLJV010000249">
    <property type="protein sequence ID" value="KAK1561676.1"/>
    <property type="molecule type" value="Genomic_DNA"/>
</dbReference>
<feature type="signal peptide" evidence="1">
    <location>
        <begin position="1"/>
        <end position="19"/>
    </location>
</feature>
<sequence length="103" mass="11884">MRGSVISLIVALAGVLVTANPTPDAGRCRPRPVFWQHCYFLHMQQMEEMKRAEDRFICSHCEDPVQRYCGKYSKGQGDGNALHRFNSWSVHSGTHYSCIYYRQ</sequence>
<dbReference type="AlphaFoldDB" id="A0AAD8UUI0"/>
<reference evidence="2" key="1">
    <citation type="submission" date="2021-06" db="EMBL/GenBank/DDBJ databases">
        <title>Comparative genomics, transcriptomics and evolutionary studies reveal genomic signatures of adaptation to plant cell wall in hemibiotrophic fungi.</title>
        <authorList>
            <consortium name="DOE Joint Genome Institute"/>
            <person name="Baroncelli R."/>
            <person name="Diaz J.F."/>
            <person name="Benocci T."/>
            <person name="Peng M."/>
            <person name="Battaglia E."/>
            <person name="Haridas S."/>
            <person name="Andreopoulos W."/>
            <person name="Labutti K."/>
            <person name="Pangilinan J."/>
            <person name="Floch G.L."/>
            <person name="Makela M.R."/>
            <person name="Henrissat B."/>
            <person name="Grigoriev I.V."/>
            <person name="Crouch J.A."/>
            <person name="De Vries R.P."/>
            <person name="Sukno S.A."/>
            <person name="Thon M.R."/>
        </authorList>
    </citation>
    <scope>NUCLEOTIDE SEQUENCE</scope>
    <source>
        <strain evidence="2">CBS 125086</strain>
    </source>
</reference>
<proteinExistence type="predicted"/>
<name>A0AAD8UUI0_9PEZI</name>
<evidence type="ECO:0000256" key="1">
    <source>
        <dbReference type="SAM" id="SignalP"/>
    </source>
</evidence>
<feature type="chain" id="PRO_5041922282" evidence="1">
    <location>
        <begin position="20"/>
        <end position="103"/>
    </location>
</feature>
<dbReference type="GeneID" id="85444734"/>
<keyword evidence="1" id="KW-0732">Signal</keyword>
<evidence type="ECO:0000313" key="2">
    <source>
        <dbReference type="EMBL" id="KAK1561676.1"/>
    </source>
</evidence>
<accession>A0AAD8UUI0</accession>
<comment type="caution">
    <text evidence="2">The sequence shown here is derived from an EMBL/GenBank/DDBJ whole genome shotgun (WGS) entry which is preliminary data.</text>
</comment>